<evidence type="ECO:0008006" key="5">
    <source>
        <dbReference type="Google" id="ProtNLM"/>
    </source>
</evidence>
<dbReference type="Pfam" id="PF13181">
    <property type="entry name" value="TPR_8"/>
    <property type="match status" value="3"/>
</dbReference>
<dbReference type="GO" id="GO:0005680">
    <property type="term" value="C:anaphase-promoting complex"/>
    <property type="evidence" value="ECO:0007669"/>
    <property type="project" value="TreeGrafter"/>
</dbReference>
<accession>A0A7R9F9N2</accession>
<feature type="repeat" description="TPR" evidence="2">
    <location>
        <begin position="156"/>
        <end position="189"/>
    </location>
</feature>
<dbReference type="InterPro" id="IPR019734">
    <property type="entry name" value="TPR_rpt"/>
</dbReference>
<dbReference type="SMART" id="SM00028">
    <property type="entry name" value="TPR"/>
    <property type="match status" value="6"/>
</dbReference>
<evidence type="ECO:0000256" key="3">
    <source>
        <dbReference type="SAM" id="MobiDB-lite"/>
    </source>
</evidence>
<feature type="repeat" description="TPR" evidence="2">
    <location>
        <begin position="394"/>
        <end position="427"/>
    </location>
</feature>
<evidence type="ECO:0000256" key="2">
    <source>
        <dbReference type="PROSITE-ProRule" id="PRU00339"/>
    </source>
</evidence>
<evidence type="ECO:0000256" key="1">
    <source>
        <dbReference type="ARBA" id="ARBA00022803"/>
    </source>
</evidence>
<feature type="region of interest" description="Disordered" evidence="3">
    <location>
        <begin position="468"/>
        <end position="525"/>
    </location>
</feature>
<dbReference type="InterPro" id="IPR011990">
    <property type="entry name" value="TPR-like_helical_dom_sf"/>
</dbReference>
<reference evidence="4" key="1">
    <citation type="submission" date="2020-11" db="EMBL/GenBank/DDBJ databases">
        <authorList>
            <person name="Tran Van P."/>
        </authorList>
    </citation>
    <scope>NUCLEOTIDE SEQUENCE</scope>
</reference>
<dbReference type="PANTHER" id="PTHR12558:SF36">
    <property type="entry name" value="ANAPHASE-PROMOTING COMPLEX SUBUNIT 7"/>
    <property type="match status" value="1"/>
</dbReference>
<protein>
    <recommendedName>
        <fullName evidence="5">Anaphase-promoting complex subunit 7</fullName>
    </recommendedName>
</protein>
<proteinExistence type="predicted"/>
<name>A0A7R9F9N2_9NEOP</name>
<dbReference type="PANTHER" id="PTHR12558">
    <property type="entry name" value="CELL DIVISION CYCLE 16,23,27"/>
    <property type="match status" value="1"/>
</dbReference>
<dbReference type="AlphaFoldDB" id="A0A7R9F9N2"/>
<evidence type="ECO:0000313" key="4">
    <source>
        <dbReference type="EMBL" id="CAD7449488.1"/>
    </source>
</evidence>
<feature type="repeat" description="TPR" evidence="2">
    <location>
        <begin position="258"/>
        <end position="291"/>
    </location>
</feature>
<feature type="compositionally biased region" description="Acidic residues" evidence="3">
    <location>
        <begin position="505"/>
        <end position="525"/>
    </location>
</feature>
<gene>
    <name evidence="4" type="ORF">TBIB3V08_LOCUS11762</name>
</gene>
<dbReference type="SUPFAM" id="SSF48452">
    <property type="entry name" value="TPR-like"/>
    <property type="match status" value="2"/>
</dbReference>
<organism evidence="4">
    <name type="scientific">Timema bartmani</name>
    <dbReference type="NCBI Taxonomy" id="61472"/>
    <lineage>
        <taxon>Eukaryota</taxon>
        <taxon>Metazoa</taxon>
        <taxon>Ecdysozoa</taxon>
        <taxon>Arthropoda</taxon>
        <taxon>Hexapoda</taxon>
        <taxon>Insecta</taxon>
        <taxon>Pterygota</taxon>
        <taxon>Neoptera</taxon>
        <taxon>Polyneoptera</taxon>
        <taxon>Phasmatodea</taxon>
        <taxon>Timematodea</taxon>
        <taxon>Timematoidea</taxon>
        <taxon>Timematidae</taxon>
        <taxon>Timema</taxon>
    </lineage>
</organism>
<dbReference type="GO" id="GO:0016567">
    <property type="term" value="P:protein ubiquitination"/>
    <property type="evidence" value="ECO:0007669"/>
    <property type="project" value="TreeGrafter"/>
</dbReference>
<dbReference type="PROSITE" id="PS50005">
    <property type="entry name" value="TPR"/>
    <property type="match status" value="3"/>
</dbReference>
<dbReference type="GO" id="GO:0045842">
    <property type="term" value="P:positive regulation of mitotic metaphase/anaphase transition"/>
    <property type="evidence" value="ECO:0007669"/>
    <property type="project" value="TreeGrafter"/>
</dbReference>
<keyword evidence="1 2" id="KW-0802">TPR repeat</keyword>
<dbReference type="GO" id="GO:0051301">
    <property type="term" value="P:cell division"/>
    <property type="evidence" value="ECO:0007669"/>
    <property type="project" value="TreeGrafter"/>
</dbReference>
<sequence length="525" mass="59184">MMKTKNVGKPNEVHKELMPEIDIKYQIHACHVSLKQYNQAIMVLQSIPCKQRNAKINMALGKLYQQAGMERSAITCFKEVLKETPLALDAIEGLLSLGVKGVEVHSLVMETASVLAGMEWFSLWIKAHANLHCREYPQAIATFNQLDNRAILRDNVSVLVALGECYYFYGDYKNAIMILQRAQMLDPYLTRGLDVLAALLHKENHSKELEKLVPPSLTVTEYTAEAWVAIAYFLFNSKKTCRAAYFAQKACFLSPRNVEALILKGAILFDLKQYQESVIHFREAMQISPYRYEPHKGLVDNYIALRKNREALTIASNACKQLGQTARTLTLYGGILMTDPMGVCKAKSLLEKALSHDETYLPAVYLLAGVYEQEMNLKAAIALLQKQVEILPTCKLHQMLGDLLLREREEEKALHHYNIALNLEPNNRRALEGLHRIDNNSSKMDTSFYMTVAEELHDQIFDRVVDSDNEANNDGLASGGAAEPTPGQGSDSNQGLFLRWRDSAEADESGSDDAWTEFEMDLNSR</sequence>
<dbReference type="EMBL" id="OD571809">
    <property type="protein sequence ID" value="CAD7449488.1"/>
    <property type="molecule type" value="Genomic_DNA"/>
</dbReference>
<dbReference type="Gene3D" id="1.25.40.10">
    <property type="entry name" value="Tetratricopeptide repeat domain"/>
    <property type="match status" value="4"/>
</dbReference>